<dbReference type="AlphaFoldDB" id="A0A0G1HX36"/>
<dbReference type="EMBL" id="LCIH01000009">
    <property type="protein sequence ID" value="KKT51661.1"/>
    <property type="molecule type" value="Genomic_DNA"/>
</dbReference>
<evidence type="ECO:0000313" key="2">
    <source>
        <dbReference type="Proteomes" id="UP000034006"/>
    </source>
</evidence>
<reference evidence="1 2" key="1">
    <citation type="journal article" date="2015" name="Nature">
        <title>rRNA introns, odd ribosomes, and small enigmatic genomes across a large radiation of phyla.</title>
        <authorList>
            <person name="Brown C.T."/>
            <person name="Hug L.A."/>
            <person name="Thomas B.C."/>
            <person name="Sharon I."/>
            <person name="Castelle C.J."/>
            <person name="Singh A."/>
            <person name="Wilkins M.J."/>
            <person name="Williams K.H."/>
            <person name="Banfield J.F."/>
        </authorList>
    </citation>
    <scope>NUCLEOTIDE SEQUENCE [LARGE SCALE GENOMIC DNA]</scope>
</reference>
<sequence>MSDVYDLTVRAKIRLDQMRADTRHPADMNALVYGIMTGMNLAEDRLKVGLDKMSEQVMNCLANWSRDLTQVLVNANLTMPEGKSFDVDSFVHLSYRRSASASFYAEGLRLGFQYVYDLYAAFADMDDPRALTLGHTKRVKTLLINIL</sequence>
<proteinExistence type="predicted"/>
<accession>A0A0G1HX36</accession>
<comment type="caution">
    <text evidence="1">The sequence shown here is derived from an EMBL/GenBank/DDBJ whole genome shotgun (WGS) entry which is preliminary data.</text>
</comment>
<name>A0A0G1HX36_9BACT</name>
<organism evidence="1 2">
    <name type="scientific">Candidatus Collierbacteria bacterium GW2011_GWB2_44_22</name>
    <dbReference type="NCBI Taxonomy" id="1618387"/>
    <lineage>
        <taxon>Bacteria</taxon>
        <taxon>Candidatus Collieribacteriota</taxon>
    </lineage>
</organism>
<evidence type="ECO:0000313" key="1">
    <source>
        <dbReference type="EMBL" id="KKT51661.1"/>
    </source>
</evidence>
<dbReference type="STRING" id="1618387.UW44_C0009G0025"/>
<protein>
    <submittedName>
        <fullName evidence="1">Uncharacterized protein</fullName>
    </submittedName>
</protein>
<dbReference type="Proteomes" id="UP000034006">
    <property type="component" value="Unassembled WGS sequence"/>
</dbReference>
<gene>
    <name evidence="1" type="ORF">UW44_C0009G0025</name>
</gene>